<evidence type="ECO:0000259" key="1">
    <source>
        <dbReference type="Pfam" id="PF08308"/>
    </source>
</evidence>
<gene>
    <name evidence="2" type="ORF">IRI77_02255</name>
</gene>
<dbReference type="KEGG" id="pfer:IRI77_02255"/>
<feature type="domain" description="PEGA" evidence="1">
    <location>
        <begin position="76"/>
        <end position="143"/>
    </location>
</feature>
<dbReference type="Proteomes" id="UP000593892">
    <property type="component" value="Chromosome"/>
</dbReference>
<dbReference type="EMBL" id="CP063849">
    <property type="protein sequence ID" value="QOY88805.1"/>
    <property type="molecule type" value="Genomic_DNA"/>
</dbReference>
<name>A0A7S7NS33_PALFE</name>
<sequence length="148" mass="16378">MTLTNGRDGAERRFGFTMLRKLLLVSAALIVALPASAGVRYVRGGFGFGPAFGPWGYGYDPYFYGGYPMVTHPNAGQVKLDTKIKDAEVFVNGSYAGTVGELKSMWLRQGSYKLEVRAPGREQFAQQIYVVNGKTMKVRPELRMEPKS</sequence>
<dbReference type="RefSeq" id="WP_194450467.1">
    <property type="nucleotide sequence ID" value="NZ_CP063849.1"/>
</dbReference>
<protein>
    <submittedName>
        <fullName evidence="2">PEGA domain-containing protein</fullName>
    </submittedName>
</protein>
<organism evidence="2 3">
    <name type="scientific">Paludibaculum fermentans</name>
    <dbReference type="NCBI Taxonomy" id="1473598"/>
    <lineage>
        <taxon>Bacteria</taxon>
        <taxon>Pseudomonadati</taxon>
        <taxon>Acidobacteriota</taxon>
        <taxon>Terriglobia</taxon>
        <taxon>Bryobacterales</taxon>
        <taxon>Bryobacteraceae</taxon>
        <taxon>Paludibaculum</taxon>
    </lineage>
</organism>
<keyword evidence="3" id="KW-1185">Reference proteome</keyword>
<reference evidence="2 3" key="1">
    <citation type="submission" date="2020-10" db="EMBL/GenBank/DDBJ databases">
        <title>Complete genome sequence of Paludibaculum fermentans P105T, a facultatively anaerobic acidobacterium capable of dissimilatory Fe(III) reduction.</title>
        <authorList>
            <person name="Dedysh S.N."/>
            <person name="Beletsky A.V."/>
            <person name="Kulichevskaya I.S."/>
            <person name="Mardanov A.V."/>
            <person name="Ravin N.V."/>
        </authorList>
    </citation>
    <scope>NUCLEOTIDE SEQUENCE [LARGE SCALE GENOMIC DNA]</scope>
    <source>
        <strain evidence="2 3">P105</strain>
    </source>
</reference>
<proteinExistence type="predicted"/>
<evidence type="ECO:0000313" key="2">
    <source>
        <dbReference type="EMBL" id="QOY88805.1"/>
    </source>
</evidence>
<dbReference type="InterPro" id="IPR013229">
    <property type="entry name" value="PEGA"/>
</dbReference>
<evidence type="ECO:0000313" key="3">
    <source>
        <dbReference type="Proteomes" id="UP000593892"/>
    </source>
</evidence>
<accession>A0A7S7NS33</accession>
<dbReference type="AlphaFoldDB" id="A0A7S7NS33"/>
<dbReference type="Pfam" id="PF08308">
    <property type="entry name" value="PEGA"/>
    <property type="match status" value="1"/>
</dbReference>